<gene>
    <name evidence="1" type="ORF">BO71DRAFT_5459</name>
</gene>
<name>A0A319EQP0_9EURO</name>
<protein>
    <submittedName>
        <fullName evidence="1">Uncharacterized protein</fullName>
    </submittedName>
</protein>
<proteinExistence type="predicted"/>
<dbReference type="EMBL" id="KZ825897">
    <property type="protein sequence ID" value="PYH93212.1"/>
    <property type="molecule type" value="Genomic_DNA"/>
</dbReference>
<dbReference type="VEuPathDB" id="FungiDB:BO71DRAFT_5459"/>
<evidence type="ECO:0000313" key="2">
    <source>
        <dbReference type="Proteomes" id="UP000247810"/>
    </source>
</evidence>
<sequence>MSTASKVRFFFYKDHLPGSRDTLQRLMALAHQTVTDKRVAPTSILIRSGVHATPLNNGRIDPSEWHITICYKTRDHLLRKTHVACHGYVKHRDSLEFAKSSHAVEKPDSCMKSNGRAVWPSEDELQEIPRKWT</sequence>
<reference evidence="1 2" key="1">
    <citation type="submission" date="2018-02" db="EMBL/GenBank/DDBJ databases">
        <title>The genomes of Aspergillus section Nigri reveals drivers in fungal speciation.</title>
        <authorList>
            <consortium name="DOE Joint Genome Institute"/>
            <person name="Vesth T.C."/>
            <person name="Nybo J."/>
            <person name="Theobald S."/>
            <person name="Brandl J."/>
            <person name="Frisvad J.C."/>
            <person name="Nielsen K.F."/>
            <person name="Lyhne E.K."/>
            <person name="Kogle M.E."/>
            <person name="Kuo A."/>
            <person name="Riley R."/>
            <person name="Clum A."/>
            <person name="Nolan M."/>
            <person name="Lipzen A."/>
            <person name="Salamov A."/>
            <person name="Henrissat B."/>
            <person name="Wiebenga A."/>
            <person name="De vries R.P."/>
            <person name="Grigoriev I.V."/>
            <person name="Mortensen U.H."/>
            <person name="Andersen M.R."/>
            <person name="Baker S.E."/>
        </authorList>
    </citation>
    <scope>NUCLEOTIDE SEQUENCE [LARGE SCALE GENOMIC DNA]</scope>
    <source>
        <strain evidence="1 2">CBS 707.79</strain>
    </source>
</reference>
<organism evidence="1 2">
    <name type="scientific">Aspergillus ellipticus CBS 707.79</name>
    <dbReference type="NCBI Taxonomy" id="1448320"/>
    <lineage>
        <taxon>Eukaryota</taxon>
        <taxon>Fungi</taxon>
        <taxon>Dikarya</taxon>
        <taxon>Ascomycota</taxon>
        <taxon>Pezizomycotina</taxon>
        <taxon>Eurotiomycetes</taxon>
        <taxon>Eurotiomycetidae</taxon>
        <taxon>Eurotiales</taxon>
        <taxon>Aspergillaceae</taxon>
        <taxon>Aspergillus</taxon>
        <taxon>Aspergillus subgen. Circumdati</taxon>
    </lineage>
</organism>
<dbReference type="OrthoDB" id="4955540at2759"/>
<evidence type="ECO:0000313" key="1">
    <source>
        <dbReference type="EMBL" id="PYH93212.1"/>
    </source>
</evidence>
<accession>A0A319EQP0</accession>
<dbReference type="AlphaFoldDB" id="A0A319EQP0"/>
<keyword evidence="2" id="KW-1185">Reference proteome</keyword>
<dbReference type="Proteomes" id="UP000247810">
    <property type="component" value="Unassembled WGS sequence"/>
</dbReference>